<comment type="subcellular location">
    <subcellularLocation>
        <location evidence="1">Cell membrane</location>
        <topology evidence="1">Multi-pass membrane protein</topology>
    </subcellularLocation>
</comment>
<dbReference type="PANTHER" id="PTHR24228">
    <property type="entry name" value="B2 BRADYKININ RECEPTOR/ANGIOTENSIN II RECEPTOR"/>
    <property type="match status" value="1"/>
</dbReference>
<keyword evidence="5 10" id="KW-1133">Transmembrane helix</keyword>
<dbReference type="STRING" id="158441.A0A226DJV6"/>
<dbReference type="PANTHER" id="PTHR24228:SF71">
    <property type="entry name" value="PROTEIN TRAPPED IN ENDODERM-1"/>
    <property type="match status" value="1"/>
</dbReference>
<gene>
    <name evidence="12" type="ORF">Fcan01_19573</name>
</gene>
<evidence type="ECO:0000313" key="13">
    <source>
        <dbReference type="Proteomes" id="UP000198287"/>
    </source>
</evidence>
<dbReference type="Gene3D" id="1.20.1070.10">
    <property type="entry name" value="Rhodopsin 7-helix transmembrane proteins"/>
    <property type="match status" value="1"/>
</dbReference>
<evidence type="ECO:0000256" key="2">
    <source>
        <dbReference type="ARBA" id="ARBA00010663"/>
    </source>
</evidence>
<keyword evidence="13" id="KW-1185">Reference proteome</keyword>
<name>A0A226DJV6_FOLCA</name>
<evidence type="ECO:0000256" key="3">
    <source>
        <dbReference type="ARBA" id="ARBA00022475"/>
    </source>
</evidence>
<keyword evidence="6" id="KW-0297">G-protein coupled receptor</keyword>
<keyword evidence="9" id="KW-0807">Transducer</keyword>
<evidence type="ECO:0000259" key="11">
    <source>
        <dbReference type="PROSITE" id="PS50262"/>
    </source>
</evidence>
<dbReference type="EMBL" id="LNIX01000017">
    <property type="protein sequence ID" value="OXA45815.1"/>
    <property type="molecule type" value="Genomic_DNA"/>
</dbReference>
<feature type="transmembrane region" description="Helical" evidence="10">
    <location>
        <begin position="126"/>
        <end position="144"/>
    </location>
</feature>
<proteinExistence type="inferred from homology"/>
<dbReference type="GO" id="GO:0004930">
    <property type="term" value="F:G protein-coupled receptor activity"/>
    <property type="evidence" value="ECO:0007669"/>
    <property type="project" value="UniProtKB-KW"/>
</dbReference>
<protein>
    <submittedName>
        <fullName evidence="12">Protein trapped in endoderm-1</fullName>
    </submittedName>
</protein>
<dbReference type="GO" id="GO:0005886">
    <property type="term" value="C:plasma membrane"/>
    <property type="evidence" value="ECO:0007669"/>
    <property type="project" value="UniProtKB-SubCell"/>
</dbReference>
<dbReference type="AlphaFoldDB" id="A0A226DJV6"/>
<dbReference type="SUPFAM" id="SSF81321">
    <property type="entry name" value="Family A G protein-coupled receptor-like"/>
    <property type="match status" value="1"/>
</dbReference>
<comment type="similarity">
    <text evidence="2">Belongs to the G-protein coupled receptor 1 family.</text>
</comment>
<evidence type="ECO:0000256" key="6">
    <source>
        <dbReference type="ARBA" id="ARBA00023040"/>
    </source>
</evidence>
<organism evidence="12 13">
    <name type="scientific">Folsomia candida</name>
    <name type="common">Springtail</name>
    <dbReference type="NCBI Taxonomy" id="158441"/>
    <lineage>
        <taxon>Eukaryota</taxon>
        <taxon>Metazoa</taxon>
        <taxon>Ecdysozoa</taxon>
        <taxon>Arthropoda</taxon>
        <taxon>Hexapoda</taxon>
        <taxon>Collembola</taxon>
        <taxon>Entomobryomorpha</taxon>
        <taxon>Isotomoidea</taxon>
        <taxon>Isotomidae</taxon>
        <taxon>Proisotominae</taxon>
        <taxon>Folsomia</taxon>
    </lineage>
</organism>
<keyword evidence="8" id="KW-0675">Receptor</keyword>
<accession>A0A226DJV6</accession>
<sequence>MEDFNRDGIDSANFSANFTSTNDETEIFASNDSIVSNFSPFYPPQAAWVAATFAIVFIIVGVIGNLGTIWALLENKKLRGNATTWFVLSLCFSDFLFCTINLPLTASRYIHQAWIFDDLLCQIFPFFFYANFGASLLNITLIAINR</sequence>
<keyword evidence="4 10" id="KW-0812">Transmembrane</keyword>
<evidence type="ECO:0000256" key="9">
    <source>
        <dbReference type="ARBA" id="ARBA00023224"/>
    </source>
</evidence>
<comment type="caution">
    <text evidence="12">The sequence shown here is derived from an EMBL/GenBank/DDBJ whole genome shotgun (WGS) entry which is preliminary data.</text>
</comment>
<feature type="transmembrane region" description="Helical" evidence="10">
    <location>
        <begin position="85"/>
        <end position="106"/>
    </location>
</feature>
<evidence type="ECO:0000256" key="4">
    <source>
        <dbReference type="ARBA" id="ARBA00022692"/>
    </source>
</evidence>
<dbReference type="Pfam" id="PF00001">
    <property type="entry name" value="7tm_1"/>
    <property type="match status" value="1"/>
</dbReference>
<dbReference type="OMA" id="FASNDSI"/>
<dbReference type="InterPro" id="IPR017452">
    <property type="entry name" value="GPCR_Rhodpsn_7TM"/>
</dbReference>
<dbReference type="InterPro" id="IPR000276">
    <property type="entry name" value="GPCR_Rhodpsn"/>
</dbReference>
<dbReference type="PRINTS" id="PR00237">
    <property type="entry name" value="GPCRRHODOPSN"/>
</dbReference>
<evidence type="ECO:0000256" key="8">
    <source>
        <dbReference type="ARBA" id="ARBA00023170"/>
    </source>
</evidence>
<evidence type="ECO:0000256" key="1">
    <source>
        <dbReference type="ARBA" id="ARBA00004651"/>
    </source>
</evidence>
<feature type="domain" description="G-protein coupled receptors family 1 profile" evidence="11">
    <location>
        <begin position="64"/>
        <end position="146"/>
    </location>
</feature>
<keyword evidence="3" id="KW-1003">Cell membrane</keyword>
<evidence type="ECO:0000256" key="10">
    <source>
        <dbReference type="SAM" id="Phobius"/>
    </source>
</evidence>
<dbReference type="Proteomes" id="UP000198287">
    <property type="component" value="Unassembled WGS sequence"/>
</dbReference>
<dbReference type="OrthoDB" id="6117944at2759"/>
<evidence type="ECO:0000313" key="12">
    <source>
        <dbReference type="EMBL" id="OXA45815.1"/>
    </source>
</evidence>
<reference evidence="12 13" key="1">
    <citation type="submission" date="2015-12" db="EMBL/GenBank/DDBJ databases">
        <title>The genome of Folsomia candida.</title>
        <authorList>
            <person name="Faddeeva A."/>
            <person name="Derks M.F."/>
            <person name="Anvar Y."/>
            <person name="Smit S."/>
            <person name="Van Straalen N."/>
            <person name="Roelofs D."/>
        </authorList>
    </citation>
    <scope>NUCLEOTIDE SEQUENCE [LARGE SCALE GENOMIC DNA]</scope>
    <source>
        <strain evidence="12 13">VU population</strain>
        <tissue evidence="12">Whole body</tissue>
    </source>
</reference>
<feature type="transmembrane region" description="Helical" evidence="10">
    <location>
        <begin position="46"/>
        <end position="73"/>
    </location>
</feature>
<evidence type="ECO:0000256" key="7">
    <source>
        <dbReference type="ARBA" id="ARBA00023136"/>
    </source>
</evidence>
<dbReference type="PROSITE" id="PS50262">
    <property type="entry name" value="G_PROTEIN_RECEP_F1_2"/>
    <property type="match status" value="1"/>
</dbReference>
<keyword evidence="7 10" id="KW-0472">Membrane</keyword>
<evidence type="ECO:0000256" key="5">
    <source>
        <dbReference type="ARBA" id="ARBA00022989"/>
    </source>
</evidence>